<keyword evidence="4" id="KW-0963">Cytoplasm</keyword>
<evidence type="ECO:0000259" key="9">
    <source>
        <dbReference type="Pfam" id="PF12214"/>
    </source>
</evidence>
<feature type="region of interest" description="Disordered" evidence="7">
    <location>
        <begin position="357"/>
        <end position="422"/>
    </location>
</feature>
<dbReference type="EMBL" id="HBGH01016122">
    <property type="protein sequence ID" value="CAD9236833.1"/>
    <property type="molecule type" value="Transcribed_RNA"/>
</dbReference>
<feature type="region of interest" description="Disordered" evidence="7">
    <location>
        <begin position="1"/>
        <end position="158"/>
    </location>
</feature>
<dbReference type="GO" id="GO:0060236">
    <property type="term" value="P:regulation of mitotic spindle organization"/>
    <property type="evidence" value="ECO:0007669"/>
    <property type="project" value="InterPro"/>
</dbReference>
<dbReference type="PANTHER" id="PTHR14326">
    <property type="entry name" value="TARGETING PROTEIN FOR XKLP2"/>
    <property type="match status" value="1"/>
</dbReference>
<evidence type="ECO:0000313" key="10">
    <source>
        <dbReference type="EMBL" id="CAD9236833.1"/>
    </source>
</evidence>
<proteinExistence type="inferred from homology"/>
<organism evidence="10">
    <name type="scientific">Compsopogon caeruleus</name>
    <dbReference type="NCBI Taxonomy" id="31354"/>
    <lineage>
        <taxon>Eukaryota</taxon>
        <taxon>Rhodophyta</taxon>
        <taxon>Compsopogonophyceae</taxon>
        <taxon>Compsopogonales</taxon>
        <taxon>Compsopogonaceae</taxon>
        <taxon>Compsopogon</taxon>
    </lineage>
</organism>
<keyword evidence="6" id="KW-0539">Nucleus</keyword>
<feature type="compositionally biased region" description="Basic and acidic residues" evidence="7">
    <location>
        <begin position="243"/>
        <end position="260"/>
    </location>
</feature>
<evidence type="ECO:0000256" key="5">
    <source>
        <dbReference type="ARBA" id="ARBA00023212"/>
    </source>
</evidence>
<evidence type="ECO:0000256" key="1">
    <source>
        <dbReference type="ARBA" id="ARBA00004123"/>
    </source>
</evidence>
<dbReference type="PANTHER" id="PTHR14326:SF44">
    <property type="entry name" value="TARGETING PROTEIN FOR XKLP2"/>
    <property type="match status" value="1"/>
</dbReference>
<sequence length="595" mass="68127">MTMESVVLDEGVLGGESLDDSADASEGFGKSGVELVSFGSSPQTVTPSRWTGRTVPRSPRLRTDERGRRFRAGDGRPDASLLGEGGEIKADRDVEGGIQKRVPRWTGKTVPITPRVLADRRRTRDGRAQAEGSLEQWTSGSREKDHAQPKWTGRTVPLTPHLHTDRRLRAEQKPSGEFTEQELEKARPAWSGRTVPISPVLMTTARATASSHRTSQFKSFDIREQEELELERLRMAQERKENLDHLERVRQSESRIRSPEPKALTVPQSPTLRTSSRASVRRLTDVNLPSDSPPIFRARPINRAILEHQEKIPQVERKPLTVPKSPDFLTDQRAAIRGEVSPTGSLVEQTGAVVHWTGKTRPRSPPLSYKAHQSRTETSHSEKQETFRARPLPDFHRIFEQTSIRSPTSRKSTQPKPFKLSEGNYVSRMDSSFHNTSPERFRAAPMPFFEEPLSDVKSHGRRATSPVPFHLRSVERHVISQESFQARMENEEKKDAEKRRFSALPLPDFDQIRFSPVKNDTSFRTIPENFSLASEKRAVERARFDEEQRKREQRMDEDRRRAEIEQAQREAEEMKLYRKALEFRARPMPDFSFSR</sequence>
<gene>
    <name evidence="10" type="ORF">CCAE0312_LOCUS8930</name>
</gene>
<evidence type="ECO:0000256" key="6">
    <source>
        <dbReference type="ARBA" id="ARBA00023242"/>
    </source>
</evidence>
<feature type="region of interest" description="Disordered" evidence="7">
    <location>
        <begin position="171"/>
        <end position="191"/>
    </location>
</feature>
<dbReference type="GO" id="GO:0005634">
    <property type="term" value="C:nucleus"/>
    <property type="evidence" value="ECO:0007669"/>
    <property type="project" value="UniProtKB-SubCell"/>
</dbReference>
<evidence type="ECO:0000256" key="3">
    <source>
        <dbReference type="ARBA" id="ARBA00005885"/>
    </source>
</evidence>
<feature type="compositionally biased region" description="Basic and acidic residues" evidence="7">
    <location>
        <begin position="61"/>
        <end position="77"/>
    </location>
</feature>
<evidence type="ECO:0008006" key="11">
    <source>
        <dbReference type="Google" id="ProtNLM"/>
    </source>
</evidence>
<reference evidence="10" key="1">
    <citation type="submission" date="2021-01" db="EMBL/GenBank/DDBJ databases">
        <authorList>
            <person name="Corre E."/>
            <person name="Pelletier E."/>
            <person name="Niang G."/>
            <person name="Scheremetjew M."/>
            <person name="Finn R."/>
            <person name="Kale V."/>
            <person name="Holt S."/>
            <person name="Cochrane G."/>
            <person name="Meng A."/>
            <person name="Brown T."/>
            <person name="Cohen L."/>
        </authorList>
    </citation>
    <scope>NUCLEOTIDE SEQUENCE</scope>
    <source>
        <strain evidence="10">SAG 36.94</strain>
    </source>
</reference>
<dbReference type="Pfam" id="PF06886">
    <property type="entry name" value="TPX2"/>
    <property type="match status" value="1"/>
</dbReference>
<feature type="domain" description="TPX2 central" evidence="9">
    <location>
        <begin position="194"/>
        <end position="328"/>
    </location>
</feature>
<comment type="similarity">
    <text evidence="3">Belongs to the TPX2 family.</text>
</comment>
<accession>A0A7S1THR0</accession>
<evidence type="ECO:0000256" key="7">
    <source>
        <dbReference type="SAM" id="MobiDB-lite"/>
    </source>
</evidence>
<keyword evidence="5" id="KW-0206">Cytoskeleton</keyword>
<feature type="compositionally biased region" description="Polar residues" evidence="7">
    <location>
        <begin position="400"/>
        <end position="415"/>
    </location>
</feature>
<dbReference type="InterPro" id="IPR027330">
    <property type="entry name" value="TPX2_central_dom"/>
</dbReference>
<evidence type="ECO:0000259" key="8">
    <source>
        <dbReference type="Pfam" id="PF06886"/>
    </source>
</evidence>
<feature type="compositionally biased region" description="Basic and acidic residues" evidence="7">
    <location>
        <begin position="117"/>
        <end position="128"/>
    </location>
</feature>
<name>A0A7S1THR0_9RHOD</name>
<dbReference type="InterPro" id="IPR009675">
    <property type="entry name" value="TPX2_fam"/>
</dbReference>
<dbReference type="GO" id="GO:0005819">
    <property type="term" value="C:spindle"/>
    <property type="evidence" value="ECO:0007669"/>
    <property type="project" value="UniProtKB-SubCell"/>
</dbReference>
<protein>
    <recommendedName>
        <fullName evidence="11">TPX2 C-terminal domain-containing protein</fullName>
    </recommendedName>
</protein>
<comment type="subcellular location">
    <subcellularLocation>
        <location evidence="2">Cytoplasm</location>
        <location evidence="2">Cytoskeleton</location>
        <location evidence="2">Spindle</location>
    </subcellularLocation>
    <subcellularLocation>
        <location evidence="1">Nucleus</location>
    </subcellularLocation>
</comment>
<feature type="compositionally biased region" description="Polar residues" evidence="7">
    <location>
        <begin position="266"/>
        <end position="277"/>
    </location>
</feature>
<dbReference type="InterPro" id="IPR027329">
    <property type="entry name" value="TPX2_C"/>
</dbReference>
<feature type="compositionally biased region" description="Basic and acidic residues" evidence="7">
    <location>
        <begin position="374"/>
        <end position="399"/>
    </location>
</feature>
<feature type="region of interest" description="Disordered" evidence="7">
    <location>
        <begin position="243"/>
        <end position="277"/>
    </location>
</feature>
<feature type="region of interest" description="Disordered" evidence="7">
    <location>
        <begin position="540"/>
        <end position="567"/>
    </location>
</feature>
<dbReference type="AlphaFoldDB" id="A0A7S1THR0"/>
<feature type="compositionally biased region" description="Basic and acidic residues" evidence="7">
    <location>
        <begin position="86"/>
        <end position="95"/>
    </location>
</feature>
<feature type="compositionally biased region" description="Polar residues" evidence="7">
    <location>
        <begin position="38"/>
        <end position="51"/>
    </location>
</feature>
<dbReference type="GO" id="GO:0005874">
    <property type="term" value="C:microtubule"/>
    <property type="evidence" value="ECO:0007669"/>
    <property type="project" value="InterPro"/>
</dbReference>
<evidence type="ECO:0000256" key="2">
    <source>
        <dbReference type="ARBA" id="ARBA00004186"/>
    </source>
</evidence>
<dbReference type="Pfam" id="PF12214">
    <property type="entry name" value="TPX2_importin"/>
    <property type="match status" value="1"/>
</dbReference>
<evidence type="ECO:0000256" key="4">
    <source>
        <dbReference type="ARBA" id="ARBA00022490"/>
    </source>
</evidence>
<feature type="domain" description="TPX2 C-terminal" evidence="8">
    <location>
        <begin position="530"/>
        <end position="591"/>
    </location>
</feature>